<evidence type="ECO:0000313" key="1">
    <source>
        <dbReference type="EMBL" id="AWN08601.1"/>
    </source>
</evidence>
<dbReference type="GeneID" id="54992645"/>
<dbReference type="EMBL" id="MH191398">
    <property type="protein sequence ID" value="AWN08601.1"/>
    <property type="molecule type" value="Genomic_DNA"/>
</dbReference>
<dbReference type="KEGG" id="vg:54992645"/>
<organism evidence="1 2">
    <name type="scientific">Erwinia phage Faunus</name>
    <dbReference type="NCBI Taxonomy" id="2182346"/>
    <lineage>
        <taxon>Viruses</taxon>
        <taxon>Duplodnaviria</taxon>
        <taxon>Heunggongvirae</taxon>
        <taxon>Uroviricota</taxon>
        <taxon>Caudoviricetes</taxon>
        <taxon>Chaseviridae</taxon>
        <taxon>Cleopatravirinae</taxon>
        <taxon>Faunusvirus</taxon>
        <taxon>Faunusvirus faunus</taxon>
    </lineage>
</organism>
<dbReference type="Proteomes" id="UP000246222">
    <property type="component" value="Segment"/>
</dbReference>
<accession>A0A2U8UWH4</accession>
<reference evidence="1 2" key="1">
    <citation type="submission" date="2018-04" db="EMBL/GenBank/DDBJ databases">
        <title>Phage therapy in agriculture - a green tech approach to combat plant pathogenic bacteria.</title>
        <authorList>
            <person name="Djurhuus A.M."/>
            <person name="Carstens A.B."/>
            <person name="Hansen L.H."/>
        </authorList>
    </citation>
    <scope>NUCLEOTIDE SEQUENCE [LARGE SCALE GENOMIC DNA]</scope>
</reference>
<name>A0A2U8UWH4_9CAUD</name>
<sequence length="100" mass="11430">MKVEQMSAAITSQSHEIDKQQLYIVQLEQLQESGQELISVYDAKFSRNTSMEMSDFIDLQQAILDKMVPSYAALLALYDKFQKELDALVNEDESQTVSTF</sequence>
<protein>
    <submittedName>
        <fullName evidence="1">Uncharacterized protein</fullName>
    </submittedName>
</protein>
<dbReference type="RefSeq" id="YP_009802111.1">
    <property type="nucleotide sequence ID" value="NC_047978.1"/>
</dbReference>
<proteinExistence type="predicted"/>
<evidence type="ECO:0000313" key="2">
    <source>
        <dbReference type="Proteomes" id="UP000246222"/>
    </source>
</evidence>
<keyword evidence="2" id="KW-1185">Reference proteome</keyword>